<dbReference type="RefSeq" id="WP_221789012.1">
    <property type="nucleotide sequence ID" value="NZ_JACLIC010000023.1"/>
</dbReference>
<dbReference type="EMBL" id="JACLIC010000023">
    <property type="protein sequence ID" value="MBY0204435.1"/>
    <property type="molecule type" value="Genomic_DNA"/>
</dbReference>
<evidence type="ECO:0000313" key="2">
    <source>
        <dbReference type="Proteomes" id="UP000706031"/>
    </source>
</evidence>
<evidence type="ECO:0008006" key="3">
    <source>
        <dbReference type="Google" id="ProtNLM"/>
    </source>
</evidence>
<evidence type="ECO:0000313" key="1">
    <source>
        <dbReference type="EMBL" id="MBY0204435.1"/>
    </source>
</evidence>
<reference evidence="1 2" key="1">
    <citation type="submission" date="2020-08" db="EMBL/GenBank/DDBJ databases">
        <title>Fungal Genomes of the International Space Station.</title>
        <authorList>
            <person name="Seuylemezian A."/>
            <person name="Singh N.K."/>
            <person name="Wood J."/>
            <person name="Venkateswaran K."/>
        </authorList>
    </citation>
    <scope>NUCLEOTIDE SEQUENCE [LARGE SCALE GENOMIC DNA]</scope>
    <source>
        <strain evidence="1 2">S/N-304-OC-R4</strain>
    </source>
</reference>
<gene>
    <name evidence="1" type="ORF">H7T88_14520</name>
</gene>
<name>A0ABS7KK04_9BACL</name>
<accession>A0ABS7KK04</accession>
<keyword evidence="2" id="KW-1185">Reference proteome</keyword>
<protein>
    <recommendedName>
        <fullName evidence="3">DUF2313 domain-containing protein</fullName>
    </recommendedName>
</protein>
<sequence length="193" mass="22745">MYEKMIAPFEVVPFELMTKLEARTYLGWFTSEIPKRIEVLRAFYHETTGSSPNDLDLSEKSLGILWRWFIPQITMVPKTAEELEEEISMTPEWLRDEVLKENSKKFSEETSSIIIDIGIYFGTVFINLFSSLDWGVVHTPKNYVYVNRPVIKGFGKVEMNPIAIVYNISLRYLRNRSNERQLIDVFNVWKEYL</sequence>
<dbReference type="Proteomes" id="UP000706031">
    <property type="component" value="Unassembled WGS sequence"/>
</dbReference>
<comment type="caution">
    <text evidence="1">The sequence shown here is derived from an EMBL/GenBank/DDBJ whole genome shotgun (WGS) entry which is preliminary data.</text>
</comment>
<proteinExistence type="predicted"/>
<organism evidence="1 2">
    <name type="scientific">Paenibacillus cucumis</name>
    <name type="common">ex Kampfer et al. 2016</name>
    <dbReference type="NCBI Taxonomy" id="1776858"/>
    <lineage>
        <taxon>Bacteria</taxon>
        <taxon>Bacillati</taxon>
        <taxon>Bacillota</taxon>
        <taxon>Bacilli</taxon>
        <taxon>Bacillales</taxon>
        <taxon>Paenibacillaceae</taxon>
        <taxon>Paenibacillus</taxon>
    </lineage>
</organism>